<dbReference type="InterPro" id="IPR002481">
    <property type="entry name" value="FUR"/>
</dbReference>
<keyword evidence="12" id="KW-1185">Reference proteome</keyword>
<keyword evidence="6" id="KW-0862">Zinc</keyword>
<evidence type="ECO:0000256" key="2">
    <source>
        <dbReference type="ARBA" id="ARBA00007957"/>
    </source>
</evidence>
<organism evidence="11 12">
    <name type="scientific">Rhodoglobus aureus</name>
    <dbReference type="NCBI Taxonomy" id="191497"/>
    <lineage>
        <taxon>Bacteria</taxon>
        <taxon>Bacillati</taxon>
        <taxon>Actinomycetota</taxon>
        <taxon>Actinomycetes</taxon>
        <taxon>Micrococcales</taxon>
        <taxon>Microbacteriaceae</taxon>
        <taxon>Rhodoglobus</taxon>
    </lineage>
</organism>
<comment type="similarity">
    <text evidence="2">Belongs to the Fur family.</text>
</comment>
<evidence type="ECO:0000256" key="10">
    <source>
        <dbReference type="ARBA" id="ARBA00023163"/>
    </source>
</evidence>
<sequence length="172" mass="18320">MFTEICLERIKTTASLVGMQMATDEVLVDTLRGAGLKVTEPRVAVLTALDQNPHSDADTVFTRVLPMLPGTSLQAVYGVLAALTTAGLLRKIEPAGSSALYERRTGDNHHHLVCTECSAVRDVDCVVGAAPCLTPSEAGGFTVHTAEVNFWGVCPDCQNALNNSHTHTKETS</sequence>
<keyword evidence="3" id="KW-0963">Cytoplasm</keyword>
<proteinExistence type="inferred from homology"/>
<evidence type="ECO:0000256" key="1">
    <source>
        <dbReference type="ARBA" id="ARBA00004496"/>
    </source>
</evidence>
<protein>
    <submittedName>
        <fullName evidence="11">Fur family transcriptional regulator</fullName>
    </submittedName>
</protein>
<dbReference type="Gene3D" id="3.30.1490.190">
    <property type="match status" value="1"/>
</dbReference>
<dbReference type="CDD" id="cd07153">
    <property type="entry name" value="Fur_like"/>
    <property type="match status" value="1"/>
</dbReference>
<evidence type="ECO:0000256" key="5">
    <source>
        <dbReference type="ARBA" id="ARBA00022723"/>
    </source>
</evidence>
<keyword evidence="4" id="KW-0678">Repressor</keyword>
<dbReference type="Proteomes" id="UP001500943">
    <property type="component" value="Unassembled WGS sequence"/>
</dbReference>
<dbReference type="Gene3D" id="1.10.10.10">
    <property type="entry name" value="Winged helix-like DNA-binding domain superfamily/Winged helix DNA-binding domain"/>
    <property type="match status" value="1"/>
</dbReference>
<dbReference type="InterPro" id="IPR036388">
    <property type="entry name" value="WH-like_DNA-bd_sf"/>
</dbReference>
<dbReference type="EMBL" id="BAAAKW010000017">
    <property type="protein sequence ID" value="GAA1212787.1"/>
    <property type="molecule type" value="Genomic_DNA"/>
</dbReference>
<dbReference type="InterPro" id="IPR036390">
    <property type="entry name" value="WH_DNA-bd_sf"/>
</dbReference>
<evidence type="ECO:0000313" key="12">
    <source>
        <dbReference type="Proteomes" id="UP001500943"/>
    </source>
</evidence>
<name>A0ABN1VIE8_9MICO</name>
<accession>A0ABN1VIE8</accession>
<dbReference type="PANTHER" id="PTHR33202">
    <property type="entry name" value="ZINC UPTAKE REGULATION PROTEIN"/>
    <property type="match status" value="1"/>
</dbReference>
<reference evidence="11 12" key="1">
    <citation type="journal article" date="2019" name="Int. J. Syst. Evol. Microbiol.">
        <title>The Global Catalogue of Microorganisms (GCM) 10K type strain sequencing project: providing services to taxonomists for standard genome sequencing and annotation.</title>
        <authorList>
            <consortium name="The Broad Institute Genomics Platform"/>
            <consortium name="The Broad Institute Genome Sequencing Center for Infectious Disease"/>
            <person name="Wu L."/>
            <person name="Ma J."/>
        </authorList>
    </citation>
    <scope>NUCLEOTIDE SEQUENCE [LARGE SCALE GENOMIC DNA]</scope>
    <source>
        <strain evidence="11 12">JCM 12762</strain>
    </source>
</reference>
<evidence type="ECO:0000256" key="8">
    <source>
        <dbReference type="ARBA" id="ARBA00023015"/>
    </source>
</evidence>
<evidence type="ECO:0000256" key="4">
    <source>
        <dbReference type="ARBA" id="ARBA00022491"/>
    </source>
</evidence>
<comment type="subcellular location">
    <subcellularLocation>
        <location evidence="1">Cytoplasm</location>
    </subcellularLocation>
</comment>
<dbReference type="Pfam" id="PF01475">
    <property type="entry name" value="FUR"/>
    <property type="match status" value="1"/>
</dbReference>
<dbReference type="SUPFAM" id="SSF46785">
    <property type="entry name" value="Winged helix' DNA-binding domain"/>
    <property type="match status" value="1"/>
</dbReference>
<comment type="caution">
    <text evidence="11">The sequence shown here is derived from an EMBL/GenBank/DDBJ whole genome shotgun (WGS) entry which is preliminary data.</text>
</comment>
<dbReference type="InterPro" id="IPR043135">
    <property type="entry name" value="Fur_C"/>
</dbReference>
<evidence type="ECO:0000256" key="7">
    <source>
        <dbReference type="ARBA" id="ARBA00023004"/>
    </source>
</evidence>
<keyword evidence="9" id="KW-0238">DNA-binding</keyword>
<keyword evidence="10" id="KW-0804">Transcription</keyword>
<evidence type="ECO:0000256" key="9">
    <source>
        <dbReference type="ARBA" id="ARBA00023125"/>
    </source>
</evidence>
<evidence type="ECO:0000313" key="11">
    <source>
        <dbReference type="EMBL" id="GAA1212787.1"/>
    </source>
</evidence>
<evidence type="ECO:0000256" key="6">
    <source>
        <dbReference type="ARBA" id="ARBA00022833"/>
    </source>
</evidence>
<evidence type="ECO:0000256" key="3">
    <source>
        <dbReference type="ARBA" id="ARBA00022490"/>
    </source>
</evidence>
<gene>
    <name evidence="11" type="ORF">GCM10009655_10070</name>
</gene>
<dbReference type="PANTHER" id="PTHR33202:SF18">
    <property type="entry name" value="TRANSCRIPTIONAL REGULATOR FURA"/>
    <property type="match status" value="1"/>
</dbReference>
<keyword evidence="8" id="KW-0805">Transcription regulation</keyword>
<keyword evidence="7" id="KW-0408">Iron</keyword>
<keyword evidence="5" id="KW-0479">Metal-binding</keyword>